<evidence type="ECO:0000313" key="1">
    <source>
        <dbReference type="EMBL" id="GAY34577.1"/>
    </source>
</evidence>
<comment type="caution">
    <text evidence="1">The sequence shown here is derived from an EMBL/GenBank/DDBJ whole genome shotgun (WGS) entry which is preliminary data.</text>
</comment>
<name>A0A2H5N3Q5_CITUN</name>
<dbReference type="Proteomes" id="UP000236630">
    <property type="component" value="Unassembled WGS sequence"/>
</dbReference>
<accession>A0A2H5N3Q5</accession>
<reference evidence="1 2" key="1">
    <citation type="journal article" date="2017" name="Front. Genet.">
        <title>Draft sequencing of the heterozygous diploid genome of Satsuma (Citrus unshiu Marc.) using a hybrid assembly approach.</title>
        <authorList>
            <person name="Shimizu T."/>
            <person name="Tanizawa Y."/>
            <person name="Mochizuki T."/>
            <person name="Nagasaki H."/>
            <person name="Yoshioka T."/>
            <person name="Toyoda A."/>
            <person name="Fujiyama A."/>
            <person name="Kaminuma E."/>
            <person name="Nakamura Y."/>
        </authorList>
    </citation>
    <scope>NUCLEOTIDE SEQUENCE [LARGE SCALE GENOMIC DNA]</scope>
    <source>
        <strain evidence="2">cv. Miyagawa wase</strain>
    </source>
</reference>
<evidence type="ECO:0000313" key="2">
    <source>
        <dbReference type="Proteomes" id="UP000236630"/>
    </source>
</evidence>
<gene>
    <name evidence="1" type="ORF">CUMW_285950</name>
</gene>
<dbReference type="EMBL" id="BDQV01006043">
    <property type="protein sequence ID" value="GAY34577.1"/>
    <property type="molecule type" value="Genomic_DNA"/>
</dbReference>
<organism evidence="1 2">
    <name type="scientific">Citrus unshiu</name>
    <name type="common">Satsuma mandarin</name>
    <name type="synonym">Citrus nobilis var. unshiu</name>
    <dbReference type="NCBI Taxonomy" id="55188"/>
    <lineage>
        <taxon>Eukaryota</taxon>
        <taxon>Viridiplantae</taxon>
        <taxon>Streptophyta</taxon>
        <taxon>Embryophyta</taxon>
        <taxon>Tracheophyta</taxon>
        <taxon>Spermatophyta</taxon>
        <taxon>Magnoliopsida</taxon>
        <taxon>eudicotyledons</taxon>
        <taxon>Gunneridae</taxon>
        <taxon>Pentapetalae</taxon>
        <taxon>rosids</taxon>
        <taxon>malvids</taxon>
        <taxon>Sapindales</taxon>
        <taxon>Rutaceae</taxon>
        <taxon>Aurantioideae</taxon>
        <taxon>Citrus</taxon>
    </lineage>
</organism>
<protein>
    <submittedName>
        <fullName evidence="1">Uncharacterized protein</fullName>
    </submittedName>
</protein>
<proteinExistence type="predicted"/>
<sequence length="162" mass="18178">MASHKVPGNRKLIGAKSEYYFMLYAGTEEVKSYDRIDFGMFGRSWAPIVSWAVIVVPHEPESNWRKNLPPPSVNNMDPASSLCVIASGSSNGYKPIGDDKHDRPFHGVRTTVRLNKLKYDREVLRGGSLVLEINLLEVFSGGDVVDSDHTFDGQVFWNLYSN</sequence>
<dbReference type="AlphaFoldDB" id="A0A2H5N3Q5"/>
<keyword evidence="2" id="KW-1185">Reference proteome</keyword>